<sequence length="696" mass="70254">MSAVAQPTISPAPNARAAARTGAVTVTFGQPLAAGAANALKVFSAQRGGLRSRGNTPATVAGNVLGFAPSAFPFLSGEQLRATVTTAAPLTQPLVFQFTAAVGGQGRGSFTAPASNPEPTTGQYPTGLAFGDVDGDGDLDLLVANSNDNTVSIRSNDGTGNFTAVLPNVVVTNAPVGLVLADVDSDGDLDILTSGIGNGGLGSLVCIRKNDGTGRFITPPDDTVAVGSYASSLAVGDVDGDGDLDFFTSNAGNSTISVRFNHGTGIFSPSYTDLPVGYLCFRIAAGDLDNDGDLDLVTTSNGTNSVYLSFNNGRGGFTSTLGLAVGLSPSGIALTDVDGDADLDIVTTNSTSGTITTRLNNGQGVFTASSPLPDVPVGSTPLNLVAGDLDADGDPDLVIINRGVAGADFTTILLNSGAGRFVVASTVPVGKAPEGIALADVDGDGDLDYATSNITAQTASVRLNGGTSPRPDLRISGPATICPGPAAGITLSAAGTPTPVSYLWNTGATTSSISTGLPGTYSATALFADGQTASAQQAVVAGVAAPVVSLGRDTTLCDGTVLVLQAPRGLGLTYAWSDGSTGATLPVGTAGTYSLRVSTACGSQQASRTIAVRACLQIPTIVTANGDKRNDRFEPVGLPAGNWTLEVYSRWGQRVFQQSAYTNEWGAAAAPGVYYYQLSPANGKTAAYRGWVEVVR</sequence>
<evidence type="ECO:0000313" key="3">
    <source>
        <dbReference type="Proteomes" id="UP001501469"/>
    </source>
</evidence>
<gene>
    <name evidence="2" type="ORF">GCM10022409_11450</name>
</gene>
<dbReference type="PANTHER" id="PTHR46580">
    <property type="entry name" value="SENSOR KINASE-RELATED"/>
    <property type="match status" value="1"/>
</dbReference>
<evidence type="ECO:0000313" key="2">
    <source>
        <dbReference type="EMBL" id="GAA4029039.1"/>
    </source>
</evidence>
<accession>A0ABP7TP10</accession>
<dbReference type="Pfam" id="PF13585">
    <property type="entry name" value="CHU_C"/>
    <property type="match status" value="1"/>
</dbReference>
<dbReference type="Gene3D" id="2.130.10.130">
    <property type="entry name" value="Integrin alpha, N-terminal"/>
    <property type="match status" value="2"/>
</dbReference>
<dbReference type="SUPFAM" id="SSF69318">
    <property type="entry name" value="Integrin alpha N-terminal domain"/>
    <property type="match status" value="1"/>
</dbReference>
<reference evidence="3" key="1">
    <citation type="journal article" date="2019" name="Int. J. Syst. Evol. Microbiol.">
        <title>The Global Catalogue of Microorganisms (GCM) 10K type strain sequencing project: providing services to taxonomists for standard genome sequencing and annotation.</title>
        <authorList>
            <consortium name="The Broad Institute Genomics Platform"/>
            <consortium name="The Broad Institute Genome Sequencing Center for Infectious Disease"/>
            <person name="Wu L."/>
            <person name="Ma J."/>
        </authorList>
    </citation>
    <scope>NUCLEOTIDE SEQUENCE [LARGE SCALE GENOMIC DNA]</scope>
    <source>
        <strain evidence="3">JCM 17225</strain>
    </source>
</reference>
<dbReference type="EMBL" id="BAABDK010000010">
    <property type="protein sequence ID" value="GAA4029039.1"/>
    <property type="molecule type" value="Genomic_DNA"/>
</dbReference>
<evidence type="ECO:0000256" key="1">
    <source>
        <dbReference type="ARBA" id="ARBA00022729"/>
    </source>
</evidence>
<keyword evidence="1" id="KW-0732">Signal</keyword>
<keyword evidence="3" id="KW-1185">Reference proteome</keyword>
<comment type="caution">
    <text evidence="2">The sequence shown here is derived from an EMBL/GenBank/DDBJ whole genome shotgun (WGS) entry which is preliminary data.</text>
</comment>
<dbReference type="Proteomes" id="UP001501469">
    <property type="component" value="Unassembled WGS sequence"/>
</dbReference>
<dbReference type="InterPro" id="IPR013517">
    <property type="entry name" value="FG-GAP"/>
</dbReference>
<proteinExistence type="predicted"/>
<protein>
    <recommendedName>
        <fullName evidence="4">SbsA Ig-like domain-containing protein</fullName>
    </recommendedName>
</protein>
<dbReference type="Pfam" id="PF13517">
    <property type="entry name" value="FG-GAP_3"/>
    <property type="match status" value="3"/>
</dbReference>
<organism evidence="2 3">
    <name type="scientific">Hymenobacter glaciei</name>
    <dbReference type="NCBI Taxonomy" id="877209"/>
    <lineage>
        <taxon>Bacteria</taxon>
        <taxon>Pseudomonadati</taxon>
        <taxon>Bacteroidota</taxon>
        <taxon>Cytophagia</taxon>
        <taxon>Cytophagales</taxon>
        <taxon>Hymenobacteraceae</taxon>
        <taxon>Hymenobacter</taxon>
    </lineage>
</organism>
<evidence type="ECO:0008006" key="4">
    <source>
        <dbReference type="Google" id="ProtNLM"/>
    </source>
</evidence>
<name>A0ABP7TP10_9BACT</name>
<dbReference type="InterPro" id="IPR028994">
    <property type="entry name" value="Integrin_alpha_N"/>
</dbReference>